<feature type="compositionally biased region" description="Polar residues" evidence="1">
    <location>
        <begin position="419"/>
        <end position="437"/>
    </location>
</feature>
<dbReference type="PANTHER" id="PTHR38887:SF1">
    <property type="entry name" value="RAS MODIFICATION PROTEIN ERF4"/>
    <property type="match status" value="1"/>
</dbReference>
<evidence type="ECO:0000313" key="2">
    <source>
        <dbReference type="EMBL" id="KAJ5088474.1"/>
    </source>
</evidence>
<organism evidence="2 3">
    <name type="scientific">Penicillium angulare</name>
    <dbReference type="NCBI Taxonomy" id="116970"/>
    <lineage>
        <taxon>Eukaryota</taxon>
        <taxon>Fungi</taxon>
        <taxon>Dikarya</taxon>
        <taxon>Ascomycota</taxon>
        <taxon>Pezizomycotina</taxon>
        <taxon>Eurotiomycetes</taxon>
        <taxon>Eurotiomycetidae</taxon>
        <taxon>Eurotiales</taxon>
        <taxon>Aspergillaceae</taxon>
        <taxon>Penicillium</taxon>
    </lineage>
</organism>
<feature type="region of interest" description="Disordered" evidence="1">
    <location>
        <begin position="118"/>
        <end position="137"/>
    </location>
</feature>
<gene>
    <name evidence="2" type="ORF">N7456_012090</name>
</gene>
<dbReference type="AlphaFoldDB" id="A0A9W9EV44"/>
<dbReference type="Proteomes" id="UP001149165">
    <property type="component" value="Unassembled WGS sequence"/>
</dbReference>
<comment type="caution">
    <text evidence="2">The sequence shown here is derived from an EMBL/GenBank/DDBJ whole genome shotgun (WGS) entry which is preliminary data.</text>
</comment>
<name>A0A9W9EV44_9EURO</name>
<sequence>MTSRTSLPQKAFQGIAAGIGLVSESITAHKAKKNNQTPTSPSEDISTRSFSSGADENSPHELPVHENEIFELPATALEEQWALDEAQEELLHNSEPSTNAPPIYTELDENVDQPNLAHQFASSHPAPPAYDSLLGNAPRPKLSMPVVLPQRRPKTRDRGFIRAYAPVLEECGIDQPMFLDFLNTAEKACQATPWLHAINLASIGTMWMPSVTGIAVSIAIQITTDIAIAVDGRRKTNSFFTQINKEFFQPRGLYCLIMTWNPELEDAPSTAININSLISEASGTDDTGTFKRLQRKLKSSDGKTYGNMFPEVAPLVFPEIDQLASDPNAEKKLSKMKKKGQFVSGYMDKRAQANFIAENPDSHLNQGLNPTFTSRYADPNHPASSGDPLALVTGGKLTMEKLQGMKGNRGGLMRDRRGFSSQSQDDGYMRSYSNSNAPAPHAPYGRSFGLRDAITQVRDMRSPQSSPGSSSRDDMYYERPGLRMRGSSGDQRERNGLLSPVSKMMKKKVLYLAIVNMPSEDEMSRAHEVVRGTN</sequence>
<feature type="region of interest" description="Disordered" evidence="1">
    <location>
        <begin position="30"/>
        <end position="61"/>
    </location>
</feature>
<feature type="compositionally biased region" description="Basic and acidic residues" evidence="1">
    <location>
        <begin position="471"/>
        <end position="481"/>
    </location>
</feature>
<dbReference type="OrthoDB" id="3433125at2759"/>
<reference evidence="2" key="2">
    <citation type="journal article" date="2023" name="IMA Fungus">
        <title>Comparative genomic study of the Penicillium genus elucidates a diverse pangenome and 15 lateral gene transfer events.</title>
        <authorList>
            <person name="Petersen C."/>
            <person name="Sorensen T."/>
            <person name="Nielsen M.R."/>
            <person name="Sondergaard T.E."/>
            <person name="Sorensen J.L."/>
            <person name="Fitzpatrick D.A."/>
            <person name="Frisvad J.C."/>
            <person name="Nielsen K.L."/>
        </authorList>
    </citation>
    <scope>NUCLEOTIDE SEQUENCE</scope>
    <source>
        <strain evidence="2">IBT 30069</strain>
    </source>
</reference>
<proteinExistence type="predicted"/>
<protein>
    <submittedName>
        <fullName evidence="2">Uncharacterized protein</fullName>
    </submittedName>
</protein>
<dbReference type="InterPro" id="IPR053221">
    <property type="entry name" value="Burnettramic_acid_biosynth"/>
</dbReference>
<reference evidence="2" key="1">
    <citation type="submission" date="2022-11" db="EMBL/GenBank/DDBJ databases">
        <authorList>
            <person name="Petersen C."/>
        </authorList>
    </citation>
    <scope>NUCLEOTIDE SEQUENCE</scope>
    <source>
        <strain evidence="2">IBT 30069</strain>
    </source>
</reference>
<accession>A0A9W9EV44</accession>
<dbReference type="PANTHER" id="PTHR38887">
    <property type="entry name" value="CHROMOSOME 21, WHOLE GENOME SHOTGUN SEQUENCE"/>
    <property type="match status" value="1"/>
</dbReference>
<dbReference type="EMBL" id="JAPQKH010000007">
    <property type="protein sequence ID" value="KAJ5088474.1"/>
    <property type="molecule type" value="Genomic_DNA"/>
</dbReference>
<keyword evidence="3" id="KW-1185">Reference proteome</keyword>
<feature type="compositionally biased region" description="Polar residues" evidence="1">
    <location>
        <begin position="34"/>
        <end position="55"/>
    </location>
</feature>
<feature type="region of interest" description="Disordered" evidence="1">
    <location>
        <begin position="406"/>
        <end position="497"/>
    </location>
</feature>
<evidence type="ECO:0000313" key="3">
    <source>
        <dbReference type="Proteomes" id="UP001149165"/>
    </source>
</evidence>
<evidence type="ECO:0000256" key="1">
    <source>
        <dbReference type="SAM" id="MobiDB-lite"/>
    </source>
</evidence>